<evidence type="ECO:0000256" key="4">
    <source>
        <dbReference type="ARBA" id="ARBA00022801"/>
    </source>
</evidence>
<feature type="signal peptide" evidence="6">
    <location>
        <begin position="1"/>
        <end position="19"/>
    </location>
</feature>
<name>A0A1Y1XGM8_9FUNG</name>
<dbReference type="GO" id="GO:0016810">
    <property type="term" value="F:hydrolase activity, acting on carbon-nitrogen (but not peptide) bonds"/>
    <property type="evidence" value="ECO:0007669"/>
    <property type="project" value="InterPro"/>
</dbReference>
<evidence type="ECO:0000256" key="6">
    <source>
        <dbReference type="SAM" id="SignalP"/>
    </source>
</evidence>
<keyword evidence="2" id="KW-0479">Metal-binding</keyword>
<sequence length="368" mass="39046">MYKRLSLLLLAASARYVCGAAINGVADTTAAAPAAQAVDTTAQTAAAAAPAVDTTGAVGTGATTPATAFVPKYTEAEVAAAPNAPVYTQCVKPGQFVITFDDGPNPATTPIALKFLKEHNIQATFFINGANYSDLDTQPEALDLILQEHQDGHFIASHTYNHVDLFSALQQGTMEENIDRMSDKIEQVIGLRPAFFRPPEGKGGLPAATPDEQVMIDKIQKYLGASGTSIIMWGCDTRDWQYKDDLTQIFAELDKDLKKPGVSPATHSFISLMHDVHPTTVNTVLPAVVEYVTSLGYQIVPLTECLGVTSAYQAVAGDVSNNLNGSTTNSTTVAPTEEPAATTSAASIIEVKTLYSFIAIILAAFLLF</sequence>
<dbReference type="EMBL" id="MCFG01000050">
    <property type="protein sequence ID" value="ORX84534.1"/>
    <property type="molecule type" value="Genomic_DNA"/>
</dbReference>
<feature type="chain" id="PRO_5012078811" evidence="6">
    <location>
        <begin position="20"/>
        <end position="368"/>
    </location>
</feature>
<dbReference type="GO" id="GO:0005975">
    <property type="term" value="P:carbohydrate metabolic process"/>
    <property type="evidence" value="ECO:0007669"/>
    <property type="project" value="InterPro"/>
</dbReference>
<organism evidence="8 9">
    <name type="scientific">Anaeromyces robustus</name>
    <dbReference type="NCBI Taxonomy" id="1754192"/>
    <lineage>
        <taxon>Eukaryota</taxon>
        <taxon>Fungi</taxon>
        <taxon>Fungi incertae sedis</taxon>
        <taxon>Chytridiomycota</taxon>
        <taxon>Chytridiomycota incertae sedis</taxon>
        <taxon>Neocallimastigomycetes</taxon>
        <taxon>Neocallimastigales</taxon>
        <taxon>Neocallimastigaceae</taxon>
        <taxon>Anaeromyces</taxon>
    </lineage>
</organism>
<dbReference type="GO" id="GO:0046872">
    <property type="term" value="F:metal ion binding"/>
    <property type="evidence" value="ECO:0007669"/>
    <property type="project" value="UniProtKB-KW"/>
</dbReference>
<evidence type="ECO:0000313" key="9">
    <source>
        <dbReference type="Proteomes" id="UP000193944"/>
    </source>
</evidence>
<keyword evidence="4 8" id="KW-0378">Hydrolase</keyword>
<dbReference type="PROSITE" id="PS51677">
    <property type="entry name" value="NODB"/>
    <property type="match status" value="1"/>
</dbReference>
<dbReference type="InterPro" id="IPR011330">
    <property type="entry name" value="Glyco_hydro/deAcase_b/a-brl"/>
</dbReference>
<keyword evidence="5" id="KW-0119">Carbohydrate metabolism</keyword>
<dbReference type="Pfam" id="PF01522">
    <property type="entry name" value="Polysacc_deac_1"/>
    <property type="match status" value="1"/>
</dbReference>
<dbReference type="InterPro" id="IPR002509">
    <property type="entry name" value="NODB_dom"/>
</dbReference>
<dbReference type="Proteomes" id="UP000193944">
    <property type="component" value="Unassembled WGS sequence"/>
</dbReference>
<dbReference type="PANTHER" id="PTHR46471:SF2">
    <property type="entry name" value="CHITIN DEACETYLASE-RELATED"/>
    <property type="match status" value="1"/>
</dbReference>
<dbReference type="OrthoDB" id="2158458at2759"/>
<evidence type="ECO:0000256" key="2">
    <source>
        <dbReference type="ARBA" id="ARBA00022723"/>
    </source>
</evidence>
<evidence type="ECO:0000313" key="8">
    <source>
        <dbReference type="EMBL" id="ORX84534.1"/>
    </source>
</evidence>
<keyword evidence="3 6" id="KW-0732">Signal</keyword>
<evidence type="ECO:0000256" key="5">
    <source>
        <dbReference type="ARBA" id="ARBA00023277"/>
    </source>
</evidence>
<feature type="domain" description="NodB homology" evidence="7">
    <location>
        <begin position="94"/>
        <end position="300"/>
    </location>
</feature>
<dbReference type="STRING" id="1754192.A0A1Y1XGM8"/>
<evidence type="ECO:0000256" key="3">
    <source>
        <dbReference type="ARBA" id="ARBA00022729"/>
    </source>
</evidence>
<comment type="caution">
    <text evidence="8">The sequence shown here is derived from an EMBL/GenBank/DDBJ whole genome shotgun (WGS) entry which is preliminary data.</text>
</comment>
<reference evidence="8 9" key="1">
    <citation type="submission" date="2016-08" db="EMBL/GenBank/DDBJ databases">
        <title>A Parts List for Fungal Cellulosomes Revealed by Comparative Genomics.</title>
        <authorList>
            <consortium name="DOE Joint Genome Institute"/>
            <person name="Haitjema C.H."/>
            <person name="Gilmore S.P."/>
            <person name="Henske J.K."/>
            <person name="Solomon K.V."/>
            <person name="De Groot R."/>
            <person name="Kuo A."/>
            <person name="Mondo S.J."/>
            <person name="Salamov A.A."/>
            <person name="Labutti K."/>
            <person name="Zhao Z."/>
            <person name="Chiniquy J."/>
            <person name="Barry K."/>
            <person name="Brewer H.M."/>
            <person name="Purvine S.O."/>
            <person name="Wright A.T."/>
            <person name="Boxma B."/>
            <person name="Van Alen T."/>
            <person name="Hackstein J.H."/>
            <person name="Baker S.E."/>
            <person name="Grigoriev I.V."/>
            <person name="O'Malley M.A."/>
        </authorList>
    </citation>
    <scope>NUCLEOTIDE SEQUENCE [LARGE SCALE GENOMIC DNA]</scope>
    <source>
        <strain evidence="8 9">S4</strain>
    </source>
</reference>
<keyword evidence="9" id="KW-1185">Reference proteome</keyword>
<dbReference type="AlphaFoldDB" id="A0A1Y1XGM8"/>
<accession>A0A1Y1XGM8</accession>
<protein>
    <submittedName>
        <fullName evidence="8">Glycoside hydrolase/deacetylase</fullName>
    </submittedName>
</protein>
<dbReference type="SUPFAM" id="SSF88713">
    <property type="entry name" value="Glycoside hydrolase/deacetylase"/>
    <property type="match status" value="1"/>
</dbReference>
<dbReference type="PANTHER" id="PTHR46471">
    <property type="entry name" value="CHITIN DEACETYLASE"/>
    <property type="match status" value="1"/>
</dbReference>
<comment type="cofactor">
    <cofactor evidence="1">
        <name>Co(2+)</name>
        <dbReference type="ChEBI" id="CHEBI:48828"/>
    </cofactor>
</comment>
<evidence type="ECO:0000256" key="1">
    <source>
        <dbReference type="ARBA" id="ARBA00001941"/>
    </source>
</evidence>
<reference evidence="8 9" key="2">
    <citation type="submission" date="2016-08" db="EMBL/GenBank/DDBJ databases">
        <title>Pervasive Adenine N6-methylation of Active Genes in Fungi.</title>
        <authorList>
            <consortium name="DOE Joint Genome Institute"/>
            <person name="Mondo S.J."/>
            <person name="Dannebaum R.O."/>
            <person name="Kuo R.C."/>
            <person name="Labutti K."/>
            <person name="Haridas S."/>
            <person name="Kuo A."/>
            <person name="Salamov A."/>
            <person name="Ahrendt S.R."/>
            <person name="Lipzen A."/>
            <person name="Sullivan W."/>
            <person name="Andreopoulos W.B."/>
            <person name="Clum A."/>
            <person name="Lindquist E."/>
            <person name="Daum C."/>
            <person name="Ramamoorthy G.K."/>
            <person name="Gryganskyi A."/>
            <person name="Culley D."/>
            <person name="Magnuson J.K."/>
            <person name="James T.Y."/>
            <person name="O'Malley M.A."/>
            <person name="Stajich J.E."/>
            <person name="Spatafora J.W."/>
            <person name="Visel A."/>
            <person name="Grigoriev I.V."/>
        </authorList>
    </citation>
    <scope>NUCLEOTIDE SEQUENCE [LARGE SCALE GENOMIC DNA]</scope>
    <source>
        <strain evidence="8 9">S4</strain>
    </source>
</reference>
<proteinExistence type="predicted"/>
<evidence type="ECO:0000259" key="7">
    <source>
        <dbReference type="PROSITE" id="PS51677"/>
    </source>
</evidence>
<gene>
    <name evidence="8" type="ORF">BCR32DRAFT_277035</name>
</gene>
<dbReference type="Gene3D" id="3.20.20.370">
    <property type="entry name" value="Glycoside hydrolase/deacetylase"/>
    <property type="match status" value="1"/>
</dbReference>